<dbReference type="Proteomes" id="UP001060085">
    <property type="component" value="Linkage Group LG05"/>
</dbReference>
<name>A0ACC0AN87_CATRO</name>
<evidence type="ECO:0000313" key="1">
    <source>
        <dbReference type="EMBL" id="KAI5661472.1"/>
    </source>
</evidence>
<organism evidence="1 2">
    <name type="scientific">Catharanthus roseus</name>
    <name type="common">Madagascar periwinkle</name>
    <name type="synonym">Vinca rosea</name>
    <dbReference type="NCBI Taxonomy" id="4058"/>
    <lineage>
        <taxon>Eukaryota</taxon>
        <taxon>Viridiplantae</taxon>
        <taxon>Streptophyta</taxon>
        <taxon>Embryophyta</taxon>
        <taxon>Tracheophyta</taxon>
        <taxon>Spermatophyta</taxon>
        <taxon>Magnoliopsida</taxon>
        <taxon>eudicotyledons</taxon>
        <taxon>Gunneridae</taxon>
        <taxon>Pentapetalae</taxon>
        <taxon>asterids</taxon>
        <taxon>lamiids</taxon>
        <taxon>Gentianales</taxon>
        <taxon>Apocynaceae</taxon>
        <taxon>Rauvolfioideae</taxon>
        <taxon>Vinceae</taxon>
        <taxon>Catharanthinae</taxon>
        <taxon>Catharanthus</taxon>
    </lineage>
</organism>
<keyword evidence="2" id="KW-1185">Reference proteome</keyword>
<proteinExistence type="predicted"/>
<reference evidence="2" key="1">
    <citation type="journal article" date="2023" name="Nat. Plants">
        <title>Single-cell RNA sequencing provides a high-resolution roadmap for understanding the multicellular compartmentation of specialized metabolism.</title>
        <authorList>
            <person name="Sun S."/>
            <person name="Shen X."/>
            <person name="Li Y."/>
            <person name="Li Y."/>
            <person name="Wang S."/>
            <person name="Li R."/>
            <person name="Zhang H."/>
            <person name="Shen G."/>
            <person name="Guo B."/>
            <person name="Wei J."/>
            <person name="Xu J."/>
            <person name="St-Pierre B."/>
            <person name="Chen S."/>
            <person name="Sun C."/>
        </authorList>
    </citation>
    <scope>NUCLEOTIDE SEQUENCE [LARGE SCALE GENOMIC DNA]</scope>
</reference>
<dbReference type="EMBL" id="CM044705">
    <property type="protein sequence ID" value="KAI5661472.1"/>
    <property type="molecule type" value="Genomic_DNA"/>
</dbReference>
<gene>
    <name evidence="1" type="ORF">M9H77_20795</name>
</gene>
<evidence type="ECO:0000313" key="2">
    <source>
        <dbReference type="Proteomes" id="UP001060085"/>
    </source>
</evidence>
<accession>A0ACC0AN87</accession>
<sequence length="389" mass="44745">MPSSEKQGSGMPFASFRRSILHIKGDQVHSVESSQESNSLDPEMELFQKQVFSRFHELSMANADEFLSISWIQKLLDAFTSCQEDFRVILSNNKAHLSNPTLEKLLSEFFDKAIKALDICNATREGIEKIRQWQKNLDIVVCALDCRHRMISEGQFRRARKALMDLALLMLEEKESGSVFSHRNRSFGRVKNKEHQRRQSAGHSRSLSWSVPNSWSASKQLQSIANNLVPPRGNEIAATNGLAVIVFTMSFVLMFVLWILVAALPCQDRGHQIQFAIPRQFSWGTSFFLLHSRIIDEFKKQERRDSNGLLKEIYQMEKCIHHMTDLVDSAQFPLTEEQKEEVRYGVQKLSSVCEVCKTGLDPLDRQVREVFRKIMCCRNEGLEFLGRVN</sequence>
<protein>
    <submittedName>
        <fullName evidence="1">Uncharacterized protein</fullName>
    </submittedName>
</protein>
<comment type="caution">
    <text evidence="1">The sequence shown here is derived from an EMBL/GenBank/DDBJ whole genome shotgun (WGS) entry which is preliminary data.</text>
</comment>